<dbReference type="SUPFAM" id="SSF64571">
    <property type="entry name" value="Cellulose docking domain, dockering"/>
    <property type="match status" value="1"/>
</dbReference>
<dbReference type="Proteomes" id="UP000193719">
    <property type="component" value="Unassembled WGS sequence"/>
</dbReference>
<evidence type="ECO:0000313" key="7">
    <source>
        <dbReference type="Proteomes" id="UP000193719"/>
    </source>
</evidence>
<feature type="domain" description="CBM10" evidence="5">
    <location>
        <begin position="21"/>
        <end position="58"/>
    </location>
</feature>
<evidence type="ECO:0000256" key="3">
    <source>
        <dbReference type="ARBA" id="ARBA00022801"/>
    </source>
</evidence>
<proteinExistence type="predicted"/>
<dbReference type="Gene3D" id="3.40.50.1820">
    <property type="entry name" value="alpha/beta hydrolase"/>
    <property type="match status" value="1"/>
</dbReference>
<keyword evidence="7" id="KW-1185">Reference proteome</keyword>
<reference evidence="6 7" key="1">
    <citation type="submission" date="2016-08" db="EMBL/GenBank/DDBJ databases">
        <title>Genomes of anaerobic fungi encode conserved fungal cellulosomes for biomass hydrolysis.</title>
        <authorList>
            <consortium name="DOE Joint Genome Institute"/>
            <person name="Haitjema C.H."/>
            <person name="Gilmore S.P."/>
            <person name="Henske J.K."/>
            <person name="Solomon K.V."/>
            <person name="De Groot R."/>
            <person name="Kuo A."/>
            <person name="Mondo S.J."/>
            <person name="Salamov A.A."/>
            <person name="Labutti K."/>
            <person name="Zhao Z."/>
            <person name="Chiniquy J."/>
            <person name="Barry K."/>
            <person name="Brewer H.M."/>
            <person name="Purvine S.O."/>
            <person name="Wright A.T."/>
            <person name="Boxma B."/>
            <person name="Van Alen T."/>
            <person name="Hackstein J.H."/>
            <person name="Baker S.E."/>
            <person name="Grigoriev I.V."/>
            <person name="O'Malley M.A."/>
        </authorList>
    </citation>
    <scope>NUCLEOTIDE SEQUENCE [LARGE SCALE GENOMIC DNA]</scope>
    <source>
        <strain evidence="7">finn</strain>
    </source>
</reference>
<dbReference type="SUPFAM" id="SSF53474">
    <property type="entry name" value="alpha/beta-Hydrolases"/>
    <property type="match status" value="1"/>
</dbReference>
<dbReference type="OrthoDB" id="2107086at2759"/>
<reference evidence="6 7" key="2">
    <citation type="submission" date="2016-08" db="EMBL/GenBank/DDBJ databases">
        <title>Pervasive Adenine N6-methylation of Active Genes in Fungi.</title>
        <authorList>
            <consortium name="DOE Joint Genome Institute"/>
            <person name="Mondo S.J."/>
            <person name="Dannebaum R.O."/>
            <person name="Kuo R.C."/>
            <person name="Labutti K."/>
            <person name="Haridas S."/>
            <person name="Kuo A."/>
            <person name="Salamov A."/>
            <person name="Ahrendt S.R."/>
            <person name="Lipzen A."/>
            <person name="Sullivan W."/>
            <person name="Andreopoulos W.B."/>
            <person name="Clum A."/>
            <person name="Lindquist E."/>
            <person name="Daum C."/>
            <person name="Ramamoorthy G.K."/>
            <person name="Gryganskyi A."/>
            <person name="Culley D."/>
            <person name="Magnuson J.K."/>
            <person name="James T.Y."/>
            <person name="O'Malley M.A."/>
            <person name="Stajich J.E."/>
            <person name="Spatafora J.W."/>
            <person name="Visel A."/>
            <person name="Grigoriev I.V."/>
        </authorList>
    </citation>
    <scope>NUCLEOTIDE SEQUENCE [LARGE SCALE GENOMIC DNA]</scope>
    <source>
        <strain evidence="7">finn</strain>
    </source>
</reference>
<dbReference type="InterPro" id="IPR009034">
    <property type="entry name" value="Dockerin_dom_fun_sf"/>
</dbReference>
<dbReference type="InterPro" id="IPR002883">
    <property type="entry name" value="CBM10/Dockerin_dom"/>
</dbReference>
<dbReference type="Gene3D" id="3.90.1220.10">
    <property type="entry name" value="Cellulose docking domain, dockering"/>
    <property type="match status" value="1"/>
</dbReference>
<gene>
    <name evidence="6" type="ORF">BCR36DRAFT_587105</name>
</gene>
<accession>A0A1Y1UY72</accession>
<dbReference type="Pfam" id="PF02013">
    <property type="entry name" value="CBM_10"/>
    <property type="match status" value="1"/>
</dbReference>
<dbReference type="PROSITE" id="PS51763">
    <property type="entry name" value="CBM10"/>
    <property type="match status" value="1"/>
</dbReference>
<dbReference type="AlphaFoldDB" id="A0A1Y1UY72"/>
<keyword evidence="1 4" id="KW-0732">Signal</keyword>
<keyword evidence="3 6" id="KW-0378">Hydrolase</keyword>
<dbReference type="PANTHER" id="PTHR48098">
    <property type="entry name" value="ENTEROCHELIN ESTERASE-RELATED"/>
    <property type="match status" value="1"/>
</dbReference>
<protein>
    <submittedName>
        <fullName evidence="6">Alpha/beta-hydrolase</fullName>
    </submittedName>
</protein>
<dbReference type="STRING" id="1754191.A0A1Y1UY72"/>
<evidence type="ECO:0000256" key="2">
    <source>
        <dbReference type="ARBA" id="ARBA00022737"/>
    </source>
</evidence>
<comment type="caution">
    <text evidence="6">The sequence shown here is derived from an EMBL/GenBank/DDBJ whole genome shotgun (WGS) entry which is preliminary data.</text>
</comment>
<evidence type="ECO:0000313" key="6">
    <source>
        <dbReference type="EMBL" id="ORX42666.1"/>
    </source>
</evidence>
<dbReference type="Pfam" id="PF00756">
    <property type="entry name" value="Esterase"/>
    <property type="match status" value="1"/>
</dbReference>
<feature type="chain" id="PRO_5010988360" evidence="4">
    <location>
        <begin position="21"/>
        <end position="394"/>
    </location>
</feature>
<evidence type="ECO:0000256" key="4">
    <source>
        <dbReference type="SAM" id="SignalP"/>
    </source>
</evidence>
<organism evidence="6 7">
    <name type="scientific">Piromyces finnis</name>
    <dbReference type="NCBI Taxonomy" id="1754191"/>
    <lineage>
        <taxon>Eukaryota</taxon>
        <taxon>Fungi</taxon>
        <taxon>Fungi incertae sedis</taxon>
        <taxon>Chytridiomycota</taxon>
        <taxon>Chytridiomycota incertae sedis</taxon>
        <taxon>Neocallimastigomycetes</taxon>
        <taxon>Neocallimastigales</taxon>
        <taxon>Neocallimastigaceae</taxon>
        <taxon>Piromyces</taxon>
    </lineage>
</organism>
<dbReference type="EMBL" id="MCFH01000062">
    <property type="protein sequence ID" value="ORX42666.1"/>
    <property type="molecule type" value="Genomic_DNA"/>
</dbReference>
<name>A0A1Y1UY72_9FUNG</name>
<evidence type="ECO:0000256" key="1">
    <source>
        <dbReference type="ARBA" id="ARBA00022729"/>
    </source>
</evidence>
<keyword evidence="2" id="KW-0677">Repeat</keyword>
<evidence type="ECO:0000259" key="5">
    <source>
        <dbReference type="PROSITE" id="PS51763"/>
    </source>
</evidence>
<dbReference type="InterPro" id="IPR000801">
    <property type="entry name" value="Esterase-like"/>
</dbReference>
<dbReference type="InterPro" id="IPR029058">
    <property type="entry name" value="AB_hydrolase_fold"/>
</dbReference>
<dbReference type="InterPro" id="IPR050583">
    <property type="entry name" value="Mycobacterial_A85_antigen"/>
</dbReference>
<feature type="signal peptide" evidence="4">
    <location>
        <begin position="1"/>
        <end position="20"/>
    </location>
</feature>
<sequence length="394" mass="44699">MKINTIFSFITLAVATKVSAECFAEKLGKPCCTETLDVVRVDENGQWGMENGQFCGLQSFNNNYDLNLERRSLNNYMNKVKIEKLCPEDLLEIKKGVNYPTVDSLTYYSTTTETNRTLTVLVPPNYSPKKKYPVLYLLHGIMTDGAWMIQDGFGTIAIPGNLAHQKKAKEMFIVLPDQYAPSPGTEVEPALNQEFFNGYDNFINDLVNDIMPFMKKQYSIKTDRKNTAISGYSFGGRNSLYIGITRSDLFGYVGSFSPAPGLVPGDDIFTGHFDGLYQEKELKFKHQPYLTMLSCGTNDTVVFDFPKQYHEILKTNKQEHIWYEITGHDHMDNESFSSPYHNFLTSIFDQVNEKPKTTTTTKKTTGVKTKITKVVKVVVTKFIKVPAQKTKKNN</sequence>
<dbReference type="GO" id="GO:0016787">
    <property type="term" value="F:hydrolase activity"/>
    <property type="evidence" value="ECO:0007669"/>
    <property type="project" value="UniProtKB-KW"/>
</dbReference>